<feature type="transmembrane region" description="Helical" evidence="10">
    <location>
        <begin position="170"/>
        <end position="190"/>
    </location>
</feature>
<evidence type="ECO:0000256" key="6">
    <source>
        <dbReference type="ARBA" id="ARBA00022989"/>
    </source>
</evidence>
<evidence type="ECO:0000256" key="5">
    <source>
        <dbReference type="ARBA" id="ARBA00022919"/>
    </source>
</evidence>
<dbReference type="Proteomes" id="UP001378592">
    <property type="component" value="Unassembled WGS sequence"/>
</dbReference>
<comment type="subcellular location">
    <subcellularLocation>
        <location evidence="1">Membrane</location>
        <topology evidence="1">Multi-pass membrane protein</topology>
    </subcellularLocation>
</comment>
<dbReference type="GO" id="GO:0005886">
    <property type="term" value="C:plasma membrane"/>
    <property type="evidence" value="ECO:0007669"/>
    <property type="project" value="TreeGrafter"/>
</dbReference>
<organism evidence="12 13">
    <name type="scientific">Gryllus longicercus</name>
    <dbReference type="NCBI Taxonomy" id="2509291"/>
    <lineage>
        <taxon>Eukaryota</taxon>
        <taxon>Metazoa</taxon>
        <taxon>Ecdysozoa</taxon>
        <taxon>Arthropoda</taxon>
        <taxon>Hexapoda</taxon>
        <taxon>Insecta</taxon>
        <taxon>Pterygota</taxon>
        <taxon>Neoptera</taxon>
        <taxon>Polyneoptera</taxon>
        <taxon>Orthoptera</taxon>
        <taxon>Ensifera</taxon>
        <taxon>Gryllidea</taxon>
        <taxon>Grylloidea</taxon>
        <taxon>Gryllidae</taxon>
        <taxon>Gryllinae</taxon>
        <taxon>Gryllus</taxon>
    </lineage>
</organism>
<dbReference type="EMBL" id="JAZDUA010000284">
    <property type="protein sequence ID" value="KAK7862282.1"/>
    <property type="molecule type" value="Genomic_DNA"/>
</dbReference>
<sequence>MRLQLIVVETGERWRRALLRMVLDPKIAHNDYGSFQSPGVGASAHHRGVEIASVALPPGDAGLHGHEGDGEGEGDAEGARLAGDMTQSDLYQRQPLLPPSAKNDTWAGGTKSGGLHSPTREYYDDTSGDGLAIHRNGGLVSSTSNGMVQIDMPAPLREEPRFPKEKWKTFVAFLILVINFLITVTSLAMVHERVPDREKYGPLPDIFLDNVPAIDWALSVSEVLIVISVYAVLIVLVFHKHRFIVMRRVFVILALLYLMRSITMFVTVLPVASVTYYCSPKLNSTSTAVVVQRMWQLFQGFGLSINGKHTYCGDYIYSGHTVMLTMSYLIIAEYSPKRCFPVHWVSWIVSVSGVILVLVAHGHYTVDVIIAYYATTTLFWIYHTLANNPTLKQHGPNNFLARCWWFPLFQYFEQNVGGPVPRQYEWPLPWPRWCHGKHPNRNS</sequence>
<comment type="caution">
    <text evidence="12">The sequence shown here is derived from an EMBL/GenBank/DDBJ whole genome shotgun (WGS) entry which is preliminary data.</text>
</comment>
<feature type="transmembrane region" description="Helical" evidence="10">
    <location>
        <begin position="315"/>
        <end position="332"/>
    </location>
</feature>
<dbReference type="GO" id="GO:0046513">
    <property type="term" value="P:ceramide biosynthetic process"/>
    <property type="evidence" value="ECO:0007669"/>
    <property type="project" value="TreeGrafter"/>
</dbReference>
<dbReference type="PANTHER" id="PTHR21290:SF27">
    <property type="entry name" value="PHOSPHATIDYLCHOLINE:CERAMIDE CHOLINEPHOSPHOTRANSFERASE 1"/>
    <property type="match status" value="1"/>
</dbReference>
<dbReference type="GO" id="GO:0047493">
    <property type="term" value="F:ceramide cholinephosphotransferase activity"/>
    <property type="evidence" value="ECO:0007669"/>
    <property type="project" value="TreeGrafter"/>
</dbReference>
<keyword evidence="3" id="KW-0808">Transferase</keyword>
<evidence type="ECO:0000256" key="4">
    <source>
        <dbReference type="ARBA" id="ARBA00022692"/>
    </source>
</evidence>
<keyword evidence="13" id="KW-1185">Reference proteome</keyword>
<gene>
    <name evidence="12" type="ORF">R5R35_006649</name>
</gene>
<evidence type="ECO:0000256" key="8">
    <source>
        <dbReference type="ARBA" id="ARBA00023136"/>
    </source>
</evidence>
<dbReference type="Pfam" id="PF14360">
    <property type="entry name" value="PAP2_C"/>
    <property type="match status" value="1"/>
</dbReference>
<dbReference type="InterPro" id="IPR025749">
    <property type="entry name" value="Sphingomyelin_synth-like_dom"/>
</dbReference>
<keyword evidence="5" id="KW-0746">Sphingolipid metabolism</keyword>
<dbReference type="GO" id="GO:0000139">
    <property type="term" value="C:Golgi membrane"/>
    <property type="evidence" value="ECO:0007669"/>
    <property type="project" value="TreeGrafter"/>
</dbReference>
<feature type="transmembrane region" description="Helical" evidence="10">
    <location>
        <begin position="370"/>
        <end position="386"/>
    </location>
</feature>
<evidence type="ECO:0000256" key="7">
    <source>
        <dbReference type="ARBA" id="ARBA00023098"/>
    </source>
</evidence>
<keyword evidence="7" id="KW-0443">Lipid metabolism</keyword>
<feature type="transmembrane region" description="Helical" evidence="10">
    <location>
        <begin position="216"/>
        <end position="238"/>
    </location>
</feature>
<evidence type="ECO:0000256" key="1">
    <source>
        <dbReference type="ARBA" id="ARBA00004141"/>
    </source>
</evidence>
<evidence type="ECO:0000313" key="12">
    <source>
        <dbReference type="EMBL" id="KAK7862282.1"/>
    </source>
</evidence>
<proteinExistence type="inferred from homology"/>
<evidence type="ECO:0000256" key="3">
    <source>
        <dbReference type="ARBA" id="ARBA00022679"/>
    </source>
</evidence>
<dbReference type="PANTHER" id="PTHR21290">
    <property type="entry name" value="SPHINGOMYELIN SYNTHETASE"/>
    <property type="match status" value="1"/>
</dbReference>
<feature type="transmembrane region" description="Helical" evidence="10">
    <location>
        <begin position="344"/>
        <end position="364"/>
    </location>
</feature>
<evidence type="ECO:0000259" key="11">
    <source>
        <dbReference type="Pfam" id="PF14360"/>
    </source>
</evidence>
<keyword evidence="8 10" id="KW-0472">Membrane</keyword>
<feature type="transmembrane region" description="Helical" evidence="10">
    <location>
        <begin position="250"/>
        <end position="272"/>
    </location>
</feature>
<feature type="domain" description="Sphingomyelin synthase-like" evidence="11">
    <location>
        <begin position="312"/>
        <end position="384"/>
    </location>
</feature>
<comment type="similarity">
    <text evidence="2">Belongs to the sphingomyelin synthase family.</text>
</comment>
<accession>A0AAN9VGM5</accession>
<dbReference type="InterPro" id="IPR045221">
    <property type="entry name" value="Sphingomyelin_synth-like"/>
</dbReference>
<reference evidence="12 13" key="1">
    <citation type="submission" date="2024-03" db="EMBL/GenBank/DDBJ databases">
        <title>The genome assembly and annotation of the cricket Gryllus longicercus Weissman &amp; Gray.</title>
        <authorList>
            <person name="Szrajer S."/>
            <person name="Gray D."/>
            <person name="Ylla G."/>
        </authorList>
    </citation>
    <scope>NUCLEOTIDE SEQUENCE [LARGE SCALE GENOMIC DNA]</scope>
    <source>
        <strain evidence="12">DAG 2021-001</strain>
        <tissue evidence="12">Whole body minus gut</tissue>
    </source>
</reference>
<feature type="region of interest" description="Disordered" evidence="9">
    <location>
        <begin position="97"/>
        <end position="121"/>
    </location>
</feature>
<evidence type="ECO:0000256" key="10">
    <source>
        <dbReference type="SAM" id="Phobius"/>
    </source>
</evidence>
<evidence type="ECO:0000256" key="2">
    <source>
        <dbReference type="ARBA" id="ARBA00005441"/>
    </source>
</evidence>
<name>A0AAN9VGM5_9ORTH</name>
<dbReference type="GO" id="GO:0033188">
    <property type="term" value="F:sphingomyelin synthase activity"/>
    <property type="evidence" value="ECO:0007669"/>
    <property type="project" value="TreeGrafter"/>
</dbReference>
<evidence type="ECO:0000313" key="13">
    <source>
        <dbReference type="Proteomes" id="UP001378592"/>
    </source>
</evidence>
<keyword evidence="4 10" id="KW-0812">Transmembrane</keyword>
<dbReference type="GO" id="GO:0006686">
    <property type="term" value="P:sphingomyelin biosynthetic process"/>
    <property type="evidence" value="ECO:0007669"/>
    <property type="project" value="TreeGrafter"/>
</dbReference>
<dbReference type="AlphaFoldDB" id="A0AAN9VGM5"/>
<feature type="region of interest" description="Disordered" evidence="9">
    <location>
        <begin position="56"/>
        <end position="77"/>
    </location>
</feature>
<protein>
    <recommendedName>
        <fullName evidence="11">Sphingomyelin synthase-like domain-containing protein</fullName>
    </recommendedName>
</protein>
<dbReference type="GO" id="GO:0005789">
    <property type="term" value="C:endoplasmic reticulum membrane"/>
    <property type="evidence" value="ECO:0007669"/>
    <property type="project" value="TreeGrafter"/>
</dbReference>
<evidence type="ECO:0000256" key="9">
    <source>
        <dbReference type="SAM" id="MobiDB-lite"/>
    </source>
</evidence>
<keyword evidence="6 10" id="KW-1133">Transmembrane helix</keyword>